<reference evidence="1" key="1">
    <citation type="journal article" date="2015" name="Nature">
        <title>Complex archaea that bridge the gap between prokaryotes and eukaryotes.</title>
        <authorList>
            <person name="Spang A."/>
            <person name="Saw J.H."/>
            <person name="Jorgensen S.L."/>
            <person name="Zaremba-Niedzwiedzka K."/>
            <person name="Martijn J."/>
            <person name="Lind A.E."/>
            <person name="van Eijk R."/>
            <person name="Schleper C."/>
            <person name="Guy L."/>
            <person name="Ettema T.J."/>
        </authorList>
    </citation>
    <scope>NUCLEOTIDE SEQUENCE</scope>
</reference>
<proteinExistence type="predicted"/>
<accession>A0A0F9G883</accession>
<name>A0A0F9G883_9ZZZZ</name>
<comment type="caution">
    <text evidence="1">The sequence shown here is derived from an EMBL/GenBank/DDBJ whole genome shotgun (WGS) entry which is preliminary data.</text>
</comment>
<dbReference type="AlphaFoldDB" id="A0A0F9G883"/>
<dbReference type="EMBL" id="LAZR01029491">
    <property type="protein sequence ID" value="KKL59432.1"/>
    <property type="molecule type" value="Genomic_DNA"/>
</dbReference>
<evidence type="ECO:0000313" key="1">
    <source>
        <dbReference type="EMBL" id="KKL59432.1"/>
    </source>
</evidence>
<gene>
    <name evidence="1" type="ORF">LCGC14_2215430</name>
</gene>
<protein>
    <submittedName>
        <fullName evidence="1">Uncharacterized protein</fullName>
    </submittedName>
</protein>
<organism evidence="1">
    <name type="scientific">marine sediment metagenome</name>
    <dbReference type="NCBI Taxonomy" id="412755"/>
    <lineage>
        <taxon>unclassified sequences</taxon>
        <taxon>metagenomes</taxon>
        <taxon>ecological metagenomes</taxon>
    </lineage>
</organism>
<sequence length="110" mass="11921">MAGKKPITLMVMGWIIAERIFAWLPMLKTCRTGNRIVMAALPIEASVGTAANRNGGQRLTWLAGRSIWGGFILMKTLGRLLGRPAADSCPSQWIDVSLASDLRSLLHGMG</sequence>